<dbReference type="EMBL" id="CAJNOC010001832">
    <property type="protein sequence ID" value="CAF0894265.1"/>
    <property type="molecule type" value="Genomic_DNA"/>
</dbReference>
<protein>
    <submittedName>
        <fullName evidence="1">Uncharacterized protein</fullName>
    </submittedName>
</protein>
<evidence type="ECO:0000313" key="1">
    <source>
        <dbReference type="EMBL" id="CAF0894265.1"/>
    </source>
</evidence>
<comment type="caution">
    <text evidence="1">The sequence shown here is derived from an EMBL/GenBank/DDBJ whole genome shotgun (WGS) entry which is preliminary data.</text>
</comment>
<proteinExistence type="predicted"/>
<name>A0A813Z4X9_9BILA</name>
<accession>A0A813Z4X9</accession>
<dbReference type="AlphaFoldDB" id="A0A813Z4X9"/>
<organism evidence="1 2">
    <name type="scientific">Brachionus calyciflorus</name>
    <dbReference type="NCBI Taxonomy" id="104777"/>
    <lineage>
        <taxon>Eukaryota</taxon>
        <taxon>Metazoa</taxon>
        <taxon>Spiralia</taxon>
        <taxon>Gnathifera</taxon>
        <taxon>Rotifera</taxon>
        <taxon>Eurotatoria</taxon>
        <taxon>Monogononta</taxon>
        <taxon>Pseudotrocha</taxon>
        <taxon>Ploima</taxon>
        <taxon>Brachionidae</taxon>
        <taxon>Brachionus</taxon>
    </lineage>
</organism>
<reference evidence="1" key="1">
    <citation type="submission" date="2021-02" db="EMBL/GenBank/DDBJ databases">
        <authorList>
            <person name="Nowell W R."/>
        </authorList>
    </citation>
    <scope>NUCLEOTIDE SEQUENCE</scope>
    <source>
        <strain evidence="1">Ploen Becks lab</strain>
    </source>
</reference>
<sequence length="126" mass="14315">MLGINTHKKFEILNNFNSNDNFNLCESYVNGLNNFSSLPKSFFCLNYGDTFNNLSGYGAIDLDKLSCQNSVFHIESPTMTKIKALLNLNVYLNNGSNQIFTNDLVFNDERLRRLDQATTSSLIQKD</sequence>
<keyword evidence="2" id="KW-1185">Reference proteome</keyword>
<dbReference type="Proteomes" id="UP000663879">
    <property type="component" value="Unassembled WGS sequence"/>
</dbReference>
<evidence type="ECO:0000313" key="2">
    <source>
        <dbReference type="Proteomes" id="UP000663879"/>
    </source>
</evidence>
<gene>
    <name evidence="1" type="ORF">OXX778_LOCUS11069</name>
</gene>